<dbReference type="InterPro" id="IPR001849">
    <property type="entry name" value="PH_domain"/>
</dbReference>
<dbReference type="InterPro" id="IPR017423">
    <property type="entry name" value="TRM6"/>
</dbReference>
<evidence type="ECO:0000256" key="6">
    <source>
        <dbReference type="ARBA" id="ARBA00022889"/>
    </source>
</evidence>
<keyword evidence="6" id="KW-0130">Cell adhesion</keyword>
<feature type="transmembrane region" description="Helical" evidence="10">
    <location>
        <begin position="470"/>
        <end position="488"/>
    </location>
</feature>
<dbReference type="InterPro" id="IPR019748">
    <property type="entry name" value="FERM_central"/>
</dbReference>
<sequence>METAGVENHAFHMDEHGDEEAVGKHGHTQSSEEDEEENRNNPTYCVTDVPPWYLCIFLALQHFLTAFGSIVSIPLLLSEGLCLQNDPVTQGRLINTIFFVSGICTVLQVTVGVRLPILQGGTFALVAPAMALLSLPELECPAWTQNSSLVNTSSPVFMEVWQSRIQMLQGSIMVASLLQIVVGFSGLIGFLMRFIGPLTIAPTVSLIGLSLYDTAGQKAGSHWGISVLSTVLIILFSQYLCRVPLPIPTFSRAKKLHTSKFYIFQIMPILLGISLTWLLCYLFTIYDVLPSDPNAHGHLARTDAKGDVIGKAAWFNLPYPGQWGVPSVSLAGVLGMTAGIVCSMAESVGDYHSCARLSGAPPPPKHAINRGIGVEGLGSLLAGAFGTGNGTTSFSENIAALGITKVGSRMVILLTGFVMILIGMLGKIGAIFTTIPTPVVGGMFLIMFGVIGAAGISNLQSTDMNSSRNIFIFGFSMFTALTVPNWTLPISSRTMISGDTSWELSVQVDLREGKMESMKLKLRVKGDLHIGGLMLKLVEKIKAPQDWSDHALWWEERKCWLLKTHWTLDKFGIQADAHLRYTPQHKPLLLQLPNMKTVRMTVSFSSVVFRAVAEICQILNIRRSEELSLLRLPEDKKKKRKDKNSAQEDLWDIDVLTQGAGGSGPMYSKTMTATYDPENGMPLSATSLWFGDNPLAESQPNLPPAELAKIYQPLSLVEKANIHSGWLDSSRSLMEQDVFEDDKILLRFKYNVFFDLNPKYDAVRITQLYEQARWSILLEEIDCTDEEMLMFASLQYHICKLTMTSEPQINSDEPELDEVEAALSNLEVTLEGGLPDRILEDITDIPELADTLRLFKPKRLTLRPYKDYWFVFKDTTISYYKNKETSQGEPIDQLHLRGCEVVPDVNVTDKKFGIKLLLPVADGMNEVYIRCDNETQYAKWKAACILASKGKTMAYSSYKSEVKNIQSFLQMKSLAPPPGQETPDVEAMDMNAECFVSPRYAKKHKTKQLATRLLEAHQNIARLSLMDAKMRFIQAWQSLPEFGINYYIVRFKGCRKDEILGISYNRMIRIDMSSGLPVTTWRFANMKQWNVNWEIRQVTIEFDQSVTIAFCCTSCDCKVVHEFIGGYIFLSTRSKDQNETLDEELFHKLTGAILCCYGSEANTWEQGSSRSLCFAASLLQTLKICRIMADNGDEDSQHTIKEGDYVVLKRGDIFKAAQIVPKRKVIFEKQWFFLEKAVGHLYNSTFEIHGGQLQIKKVSETQSSNDSKEVAGVDNRNILDDGKSQKLTRDDIEMLKEKGLKGQEIVQQLIENSSTFRDKTEYAQYKYIKKKKKKYENGVTILKPSCRILALMYHGREPGKICHLRYDTLAQMLTLANIHAGSKIVVFETCAGLVLGAVMERMGGFGSVVQMFPGGGPVRAGLDSFGFPPHFHHTLHEFPLSRVNALLSGTLEAEGKVPNADEQASNTEGEKQGPEQQGSEQQGPEQQGPEQQGPEQQGPEQQGPEQQGPEQQGPEQQGPEQQGPEQQGPEQQGPEQQETCSAADTEQDPEEQEKDKRREAKEQEKKLRSDEKRKKLRAAAALLEGRNADGLVIASRFHPCPTLMGLLPLLAPSRPFVVYSQYKEPLVECFTKLREQGDTVNLQLTNTWLRHYQVLPNRTHPLLLMSGGGGYLLSGIKVCSGQTKPDLAKPDRSKPDQSKAVGSQSNSEPPPKRLKTMDSDA</sequence>
<dbReference type="InterPro" id="IPR037843">
    <property type="entry name" value="Kindlin/fermitin"/>
</dbReference>
<comment type="similarity">
    <text evidence="2">Belongs to the kindlin family.</text>
</comment>
<dbReference type="Gene3D" id="3.10.20.90">
    <property type="entry name" value="Phosphatidylinositol 3-kinase Catalytic Subunit, Chain A, domain 1"/>
    <property type="match status" value="2"/>
</dbReference>
<evidence type="ECO:0000313" key="12">
    <source>
        <dbReference type="EMBL" id="CAL1585969.1"/>
    </source>
</evidence>
<dbReference type="Proteomes" id="UP001497482">
    <property type="component" value="Chromosome 17"/>
</dbReference>
<dbReference type="CDD" id="cd01237">
    <property type="entry name" value="PH_fermitin"/>
    <property type="match status" value="1"/>
</dbReference>
<evidence type="ECO:0000256" key="2">
    <source>
        <dbReference type="ARBA" id="ARBA00008052"/>
    </source>
</evidence>
<dbReference type="SMART" id="SM00233">
    <property type="entry name" value="PH"/>
    <property type="match status" value="1"/>
</dbReference>
<reference evidence="12 13" key="1">
    <citation type="submission" date="2024-04" db="EMBL/GenBank/DDBJ databases">
        <authorList>
            <person name="Waldvogel A.-M."/>
            <person name="Schoenle A."/>
        </authorList>
    </citation>
    <scope>NUCLEOTIDE SEQUENCE [LARGE SCALE GENOMIC DNA]</scope>
</reference>
<keyword evidence="8 10" id="KW-0472">Membrane</keyword>
<keyword evidence="4" id="KW-0813">Transport</keyword>
<evidence type="ECO:0000256" key="8">
    <source>
        <dbReference type="ARBA" id="ARBA00023136"/>
    </source>
</evidence>
<gene>
    <name evidence="12" type="ORF">KC01_LOCUS16123</name>
</gene>
<dbReference type="SUPFAM" id="SSF47031">
    <property type="entry name" value="Second domain of FERM"/>
    <property type="match status" value="1"/>
</dbReference>
<keyword evidence="7 10" id="KW-1133">Transmembrane helix</keyword>
<evidence type="ECO:0000256" key="4">
    <source>
        <dbReference type="ARBA" id="ARBA00022448"/>
    </source>
</evidence>
<dbReference type="PANTHER" id="PTHR16160">
    <property type="entry name" value="FERMITIN 2-RELATED"/>
    <property type="match status" value="1"/>
</dbReference>
<dbReference type="InterPro" id="IPR006043">
    <property type="entry name" value="NCS2"/>
</dbReference>
<dbReference type="InterPro" id="IPR019747">
    <property type="entry name" value="FERM_CS"/>
</dbReference>
<feature type="transmembrane region" description="Helical" evidence="10">
    <location>
        <begin position="51"/>
        <end position="77"/>
    </location>
</feature>
<protein>
    <recommendedName>
        <fullName evidence="11">PH domain-containing protein</fullName>
    </recommendedName>
</protein>
<feature type="transmembrane region" description="Helical" evidence="10">
    <location>
        <begin position="172"/>
        <end position="200"/>
    </location>
</feature>
<dbReference type="InterPro" id="IPR019749">
    <property type="entry name" value="Band_41_domain"/>
</dbReference>
<dbReference type="GO" id="GO:0030488">
    <property type="term" value="P:tRNA methylation"/>
    <property type="evidence" value="ECO:0007669"/>
    <property type="project" value="InterPro"/>
</dbReference>
<dbReference type="SMART" id="SM00295">
    <property type="entry name" value="B41"/>
    <property type="match status" value="1"/>
</dbReference>
<dbReference type="GO" id="GO:0031515">
    <property type="term" value="C:tRNA (m1A) methyltransferase complex"/>
    <property type="evidence" value="ECO:0007669"/>
    <property type="project" value="InterPro"/>
</dbReference>
<keyword evidence="5 10" id="KW-0812">Transmembrane</keyword>
<feature type="compositionally biased region" description="Basic and acidic residues" evidence="9">
    <location>
        <begin position="1686"/>
        <end position="1697"/>
    </location>
</feature>
<dbReference type="PROSITE" id="PS01116">
    <property type="entry name" value="XANTH_URACIL_PERMASE"/>
    <property type="match status" value="1"/>
</dbReference>
<feature type="region of interest" description="Disordered" evidence="9">
    <location>
        <begin position="1456"/>
        <end position="1572"/>
    </location>
</feature>
<dbReference type="Pfam" id="PF00169">
    <property type="entry name" value="PH"/>
    <property type="match status" value="1"/>
</dbReference>
<feature type="transmembrane region" description="Helical" evidence="10">
    <location>
        <begin position="220"/>
        <end position="241"/>
    </location>
</feature>
<dbReference type="CDD" id="cd13205">
    <property type="entry name" value="FERM_C_fermitin"/>
    <property type="match status" value="1"/>
</dbReference>
<feature type="transmembrane region" description="Helical" evidence="10">
    <location>
        <begin position="93"/>
        <end position="111"/>
    </location>
</feature>
<dbReference type="InterPro" id="IPR006042">
    <property type="entry name" value="Xan_ur_permease"/>
</dbReference>
<dbReference type="Gene3D" id="2.30.29.30">
    <property type="entry name" value="Pleckstrin-homology domain (PH domain)/Phosphotyrosine-binding domain (PTB)"/>
    <property type="match status" value="2"/>
</dbReference>
<dbReference type="Pfam" id="PF00373">
    <property type="entry name" value="FERM_M"/>
    <property type="match status" value="1"/>
</dbReference>
<evidence type="ECO:0000256" key="10">
    <source>
        <dbReference type="SAM" id="Phobius"/>
    </source>
</evidence>
<feature type="compositionally biased region" description="Basic and acidic residues" evidence="9">
    <location>
        <begin position="9"/>
        <end position="23"/>
    </location>
</feature>
<feature type="region of interest" description="Disordered" evidence="9">
    <location>
        <begin position="1"/>
        <end position="42"/>
    </location>
</feature>
<name>A0AAV2KER2_KNICA</name>
<feature type="transmembrane region" description="Helical" evidence="10">
    <location>
        <begin position="411"/>
        <end position="433"/>
    </location>
</feature>
<dbReference type="Pfam" id="PF18124">
    <property type="entry name" value="Kindlin_2_N"/>
    <property type="match status" value="1"/>
</dbReference>
<keyword evidence="13" id="KW-1185">Reference proteome</keyword>
<dbReference type="InterPro" id="IPR035963">
    <property type="entry name" value="FERM_2"/>
</dbReference>
<organism evidence="12 13">
    <name type="scientific">Knipowitschia caucasica</name>
    <name type="common">Caucasian dwarf goby</name>
    <name type="synonym">Pomatoschistus caucasicus</name>
    <dbReference type="NCBI Taxonomy" id="637954"/>
    <lineage>
        <taxon>Eukaryota</taxon>
        <taxon>Metazoa</taxon>
        <taxon>Chordata</taxon>
        <taxon>Craniata</taxon>
        <taxon>Vertebrata</taxon>
        <taxon>Euteleostomi</taxon>
        <taxon>Actinopterygii</taxon>
        <taxon>Neopterygii</taxon>
        <taxon>Teleostei</taxon>
        <taxon>Neoteleostei</taxon>
        <taxon>Acanthomorphata</taxon>
        <taxon>Gobiaria</taxon>
        <taxon>Gobiiformes</taxon>
        <taxon>Gobioidei</taxon>
        <taxon>Gobiidae</taxon>
        <taxon>Gobiinae</taxon>
        <taxon>Knipowitschia</taxon>
    </lineage>
</organism>
<dbReference type="PROSITE" id="PS00660">
    <property type="entry name" value="FERM_1"/>
    <property type="match status" value="1"/>
</dbReference>
<feature type="domain" description="PH" evidence="11">
    <location>
        <begin position="853"/>
        <end position="949"/>
    </location>
</feature>
<feature type="compositionally biased region" description="Basic and acidic residues" evidence="9">
    <location>
        <begin position="1553"/>
        <end position="1572"/>
    </location>
</feature>
<dbReference type="FunFam" id="2.30.29.30:FF:000037">
    <property type="entry name" value="Fermitin family homolog 2"/>
    <property type="match status" value="1"/>
</dbReference>
<accession>A0AAV2KER2</accession>
<comment type="subcellular location">
    <subcellularLocation>
        <location evidence="1">Membrane</location>
        <topology evidence="1">Multi-pass membrane protein</topology>
    </subcellularLocation>
</comment>
<dbReference type="InterPro" id="IPR011993">
    <property type="entry name" value="PH-like_dom_sf"/>
</dbReference>
<feature type="transmembrane region" description="Helical" evidence="10">
    <location>
        <begin position="262"/>
        <end position="286"/>
    </location>
</feature>
<dbReference type="GO" id="GO:0005925">
    <property type="term" value="C:focal adhesion"/>
    <property type="evidence" value="ECO:0007669"/>
    <property type="project" value="TreeGrafter"/>
</dbReference>
<dbReference type="GO" id="GO:0005178">
    <property type="term" value="F:integrin binding"/>
    <property type="evidence" value="ECO:0007669"/>
    <property type="project" value="TreeGrafter"/>
</dbReference>
<dbReference type="GO" id="GO:0007160">
    <property type="term" value="P:cell-matrix adhesion"/>
    <property type="evidence" value="ECO:0007669"/>
    <property type="project" value="TreeGrafter"/>
</dbReference>
<dbReference type="CDD" id="cd14473">
    <property type="entry name" value="FERM_B-lobe"/>
    <property type="match status" value="1"/>
</dbReference>
<evidence type="ECO:0000256" key="7">
    <source>
        <dbReference type="ARBA" id="ARBA00022989"/>
    </source>
</evidence>
<dbReference type="SUPFAM" id="SSF50729">
    <property type="entry name" value="PH domain-like"/>
    <property type="match status" value="2"/>
</dbReference>
<dbReference type="CDD" id="cd17180">
    <property type="entry name" value="FERM_F0_KIND1"/>
    <property type="match status" value="1"/>
</dbReference>
<dbReference type="InterPro" id="IPR040790">
    <property type="entry name" value="Kindlin_2_N"/>
</dbReference>
<dbReference type="PANTHER" id="PTHR16160:SF12">
    <property type="entry name" value="FERMITIN FAMILY HOMOLOG 1"/>
    <property type="match status" value="1"/>
</dbReference>
<feature type="transmembrane region" description="Helical" evidence="10">
    <location>
        <begin position="323"/>
        <end position="342"/>
    </location>
</feature>
<feature type="region of interest" description="Disordered" evidence="9">
    <location>
        <begin position="1683"/>
        <end position="1721"/>
    </location>
</feature>
<dbReference type="PROSITE" id="PS50003">
    <property type="entry name" value="PH_DOMAIN"/>
    <property type="match status" value="1"/>
</dbReference>
<proteinExistence type="inferred from homology"/>
<dbReference type="EMBL" id="OZ035839">
    <property type="protein sequence ID" value="CAL1585969.1"/>
    <property type="molecule type" value="Genomic_DNA"/>
</dbReference>
<feature type="transmembrane region" description="Helical" evidence="10">
    <location>
        <begin position="439"/>
        <end position="458"/>
    </location>
</feature>
<evidence type="ECO:0000256" key="5">
    <source>
        <dbReference type="ARBA" id="ARBA00022692"/>
    </source>
</evidence>
<evidence type="ECO:0000259" key="11">
    <source>
        <dbReference type="PROSITE" id="PS50003"/>
    </source>
</evidence>
<dbReference type="GO" id="GO:0007229">
    <property type="term" value="P:integrin-mediated signaling pathway"/>
    <property type="evidence" value="ECO:0007669"/>
    <property type="project" value="InterPro"/>
</dbReference>
<dbReference type="GO" id="GO:0005886">
    <property type="term" value="C:plasma membrane"/>
    <property type="evidence" value="ECO:0007669"/>
    <property type="project" value="UniProtKB-ARBA"/>
</dbReference>
<dbReference type="Pfam" id="PF00860">
    <property type="entry name" value="Xan_ur_permease"/>
    <property type="match status" value="1"/>
</dbReference>
<feature type="compositionally biased region" description="Low complexity" evidence="9">
    <location>
        <begin position="1474"/>
        <end position="1538"/>
    </location>
</feature>
<dbReference type="GO" id="GO:0022857">
    <property type="term" value="F:transmembrane transporter activity"/>
    <property type="evidence" value="ECO:0007669"/>
    <property type="project" value="InterPro"/>
</dbReference>
<evidence type="ECO:0000313" key="13">
    <source>
        <dbReference type="Proteomes" id="UP001497482"/>
    </source>
</evidence>
<dbReference type="InterPro" id="IPR037837">
    <property type="entry name" value="PH_Kindlin/fermitin"/>
</dbReference>
<evidence type="ECO:0000256" key="1">
    <source>
        <dbReference type="ARBA" id="ARBA00004141"/>
    </source>
</evidence>
<evidence type="ECO:0000256" key="9">
    <source>
        <dbReference type="SAM" id="MobiDB-lite"/>
    </source>
</evidence>
<evidence type="ECO:0000256" key="3">
    <source>
        <dbReference type="ARBA" id="ARBA00008821"/>
    </source>
</evidence>
<dbReference type="Pfam" id="PF04189">
    <property type="entry name" value="Gcd10p"/>
    <property type="match status" value="1"/>
</dbReference>
<comment type="similarity">
    <text evidence="3">Belongs to the nucleobase:cation symporter-2 (NCS2) (TC 2.A.40) family.</text>
</comment>